<dbReference type="Proteomes" id="UP001501459">
    <property type="component" value="Unassembled WGS sequence"/>
</dbReference>
<dbReference type="InterPro" id="IPR015424">
    <property type="entry name" value="PyrdxlP-dep_Trfase"/>
</dbReference>
<dbReference type="InterPro" id="IPR015421">
    <property type="entry name" value="PyrdxlP-dep_Trfase_major"/>
</dbReference>
<protein>
    <recommendedName>
        <fullName evidence="6">Aminotransferase</fullName>
        <ecNumber evidence="6">2.6.1.-</ecNumber>
    </recommendedName>
</protein>
<evidence type="ECO:0000256" key="3">
    <source>
        <dbReference type="ARBA" id="ARBA00022576"/>
    </source>
</evidence>
<feature type="domain" description="Aminotransferase class I/classII large" evidence="7">
    <location>
        <begin position="30"/>
        <end position="376"/>
    </location>
</feature>
<evidence type="ECO:0000256" key="1">
    <source>
        <dbReference type="ARBA" id="ARBA00001933"/>
    </source>
</evidence>
<accession>A0ABN0ZFR8</accession>
<proteinExistence type="inferred from homology"/>
<dbReference type="InterPro" id="IPR050596">
    <property type="entry name" value="AspAT/PAT-like"/>
</dbReference>
<dbReference type="SUPFAM" id="SSF53383">
    <property type="entry name" value="PLP-dependent transferases"/>
    <property type="match status" value="1"/>
</dbReference>
<comment type="cofactor">
    <cofactor evidence="1 6">
        <name>pyridoxal 5'-phosphate</name>
        <dbReference type="ChEBI" id="CHEBI:597326"/>
    </cofactor>
</comment>
<evidence type="ECO:0000256" key="4">
    <source>
        <dbReference type="ARBA" id="ARBA00022679"/>
    </source>
</evidence>
<dbReference type="InterPro" id="IPR004838">
    <property type="entry name" value="NHTrfase_class1_PyrdxlP-BS"/>
</dbReference>
<keyword evidence="4 6" id="KW-0808">Transferase</keyword>
<evidence type="ECO:0000256" key="5">
    <source>
        <dbReference type="ARBA" id="ARBA00022898"/>
    </source>
</evidence>
<dbReference type="GO" id="GO:0008483">
    <property type="term" value="F:transaminase activity"/>
    <property type="evidence" value="ECO:0007669"/>
    <property type="project" value="UniProtKB-KW"/>
</dbReference>
<evidence type="ECO:0000259" key="7">
    <source>
        <dbReference type="Pfam" id="PF00155"/>
    </source>
</evidence>
<reference evidence="8 9" key="1">
    <citation type="journal article" date="2019" name="Int. J. Syst. Evol. Microbiol.">
        <title>The Global Catalogue of Microorganisms (GCM) 10K type strain sequencing project: providing services to taxonomists for standard genome sequencing and annotation.</title>
        <authorList>
            <consortium name="The Broad Institute Genomics Platform"/>
            <consortium name="The Broad Institute Genome Sequencing Center for Infectious Disease"/>
            <person name="Wu L."/>
            <person name="Ma J."/>
        </authorList>
    </citation>
    <scope>NUCLEOTIDE SEQUENCE [LARGE SCALE GENOMIC DNA]</scope>
    <source>
        <strain evidence="8 9">JCM 12149</strain>
    </source>
</reference>
<evidence type="ECO:0000313" key="9">
    <source>
        <dbReference type="Proteomes" id="UP001501459"/>
    </source>
</evidence>
<gene>
    <name evidence="8" type="ORF">GCM10008983_25130</name>
</gene>
<dbReference type="PANTHER" id="PTHR46383">
    <property type="entry name" value="ASPARTATE AMINOTRANSFERASE"/>
    <property type="match status" value="1"/>
</dbReference>
<comment type="caution">
    <text evidence="8">The sequence shown here is derived from an EMBL/GenBank/DDBJ whole genome shotgun (WGS) entry which is preliminary data.</text>
</comment>
<keyword evidence="9" id="KW-1185">Reference proteome</keyword>
<evidence type="ECO:0000256" key="2">
    <source>
        <dbReference type="ARBA" id="ARBA00007441"/>
    </source>
</evidence>
<comment type="similarity">
    <text evidence="2 6">Belongs to the class-I pyridoxal-phosphate-dependent aminotransferase family.</text>
</comment>
<dbReference type="PANTHER" id="PTHR46383:SF4">
    <property type="entry name" value="AMINOTRANSFERASE"/>
    <property type="match status" value="1"/>
</dbReference>
<dbReference type="PRINTS" id="PR00753">
    <property type="entry name" value="ACCSYNTHASE"/>
</dbReference>
<dbReference type="EMBL" id="BAAADM010000054">
    <property type="protein sequence ID" value="GAA0446271.1"/>
    <property type="molecule type" value="Genomic_DNA"/>
</dbReference>
<dbReference type="InterPro" id="IPR004839">
    <property type="entry name" value="Aminotransferase_I/II_large"/>
</dbReference>
<dbReference type="Gene3D" id="3.90.1150.10">
    <property type="entry name" value="Aspartate Aminotransferase, domain 1"/>
    <property type="match status" value="1"/>
</dbReference>
<name>A0ABN0ZFR8_9BACI</name>
<dbReference type="InterPro" id="IPR015422">
    <property type="entry name" value="PyrdxlP-dep_Trfase_small"/>
</dbReference>
<dbReference type="Pfam" id="PF00155">
    <property type="entry name" value="Aminotran_1_2"/>
    <property type="match status" value="1"/>
</dbReference>
<dbReference type="NCBIfam" id="NF005817">
    <property type="entry name" value="PRK07683.1"/>
    <property type="match status" value="1"/>
</dbReference>
<dbReference type="RefSeq" id="WP_343753689.1">
    <property type="nucleotide sequence ID" value="NZ_BAAADM010000054.1"/>
</dbReference>
<evidence type="ECO:0000256" key="6">
    <source>
        <dbReference type="RuleBase" id="RU000481"/>
    </source>
</evidence>
<dbReference type="PROSITE" id="PS00105">
    <property type="entry name" value="AA_TRANSFER_CLASS_1"/>
    <property type="match status" value="1"/>
</dbReference>
<dbReference type="EC" id="2.6.1.-" evidence="6"/>
<dbReference type="Gene3D" id="3.40.640.10">
    <property type="entry name" value="Type I PLP-dependent aspartate aminotransferase-like (Major domain)"/>
    <property type="match status" value="1"/>
</dbReference>
<keyword evidence="3 6" id="KW-0032">Aminotransferase</keyword>
<sequence length="387" mass="43058">MRPNIDPTAQSIEISGIRQFFNMVSDEQGVTSLTIGQPDFSTPDHVKNAAKIALDTNQTTYTPNAGLMALRTAISDFYERNYGVNYQPDSEVIVTSGASQAIDIALRTILTAGDDVLLPAPIYPGYEPSIKMNGAEPVHIDTTHDDFKLTKDHLKEHITSRTKCVVLPYPSNPTGASFTKEELANLVSVLKHENIFILADEIYSELIYDQEHTSIAQFEDVKDRTIVINGVSKSHAMTGFRIGYALAPEWLSKHMLKVHQFNVSCASSISQHAAIEALTNGLDDPIAMRDAYKQRRDYMYSRLKNMGLEVNKPDGAFYFFPAFPIDKSSFDFGLDLVQKGKVALVPGSSFSSIGEGYMRLSYAYHMSTIEEGLNRLESFLLKENMIS</sequence>
<organism evidence="8 9">
    <name type="scientific">Lentibacillus halophilus</name>
    <dbReference type="NCBI Taxonomy" id="295065"/>
    <lineage>
        <taxon>Bacteria</taxon>
        <taxon>Bacillati</taxon>
        <taxon>Bacillota</taxon>
        <taxon>Bacilli</taxon>
        <taxon>Bacillales</taxon>
        <taxon>Bacillaceae</taxon>
        <taxon>Lentibacillus</taxon>
    </lineage>
</organism>
<dbReference type="CDD" id="cd00609">
    <property type="entry name" value="AAT_like"/>
    <property type="match status" value="1"/>
</dbReference>
<keyword evidence="5" id="KW-0663">Pyridoxal phosphate</keyword>
<evidence type="ECO:0000313" key="8">
    <source>
        <dbReference type="EMBL" id="GAA0446271.1"/>
    </source>
</evidence>